<dbReference type="RefSeq" id="WP_006023653.1">
    <property type="nucleotide sequence ID" value="NZ_JAANIH010000010.1"/>
</dbReference>
<keyword evidence="2" id="KW-1185">Reference proteome</keyword>
<sequence length="439" mass="48753">MPASWTIAADWESLDVGSPEERACFAALGIKAQGIWLTEGNDVLANRLRQSPLLSAYHLAEWLAWNWWRLRWEPRSNAYDWPYAHRMATIGSGYIWPNITIFSDGERIALISKPTTERPQTPFRYIADHAGILPASEFESELDLFIGQVIERLDWASISGSNLQTIWASVCEERRVPELARARKLEALLGRDPDAAESGVVEHLVKDIADLGASAVEELAAEHGQSGKILTGNHLRDVATSYGFDAAPKDVARLPAEIGLRIGGQIPAYRVGASAARALREQERLGEKPISSRKLAEIAGVDQAVIDDRRGSPDISFALDEVHKNASRVVLRSKWRSGRRFELARLLGDRLARPPIGRLLPATKAYTYRQKMQRSFAAEFLSPFSAVDEMLAGDYSMESQQDVAEHFDVSPLTIQTLLMNHGRVERDAFDTELESAAAA</sequence>
<evidence type="ECO:0000313" key="2">
    <source>
        <dbReference type="Proteomes" id="UP000639516"/>
    </source>
</evidence>
<name>A0ABR7U2B8_9BRAD</name>
<proteinExistence type="predicted"/>
<organism evidence="1 2">
    <name type="scientific">Bradyrhizobium campsiandrae</name>
    <dbReference type="NCBI Taxonomy" id="1729892"/>
    <lineage>
        <taxon>Bacteria</taxon>
        <taxon>Pseudomonadati</taxon>
        <taxon>Pseudomonadota</taxon>
        <taxon>Alphaproteobacteria</taxon>
        <taxon>Hyphomicrobiales</taxon>
        <taxon>Nitrobacteraceae</taxon>
        <taxon>Bradyrhizobium</taxon>
    </lineage>
</organism>
<protein>
    <recommendedName>
        <fullName evidence="3">ImmA/IrrE family metallo-endopeptidase</fullName>
    </recommendedName>
</protein>
<gene>
    <name evidence="1" type="ORF">HA482_07750</name>
</gene>
<accession>A0ABR7U2B8</accession>
<evidence type="ECO:0000313" key="1">
    <source>
        <dbReference type="EMBL" id="MBC9978112.1"/>
    </source>
</evidence>
<evidence type="ECO:0008006" key="3">
    <source>
        <dbReference type="Google" id="ProtNLM"/>
    </source>
</evidence>
<dbReference type="Proteomes" id="UP000639516">
    <property type="component" value="Unassembled WGS sequence"/>
</dbReference>
<reference evidence="1 2" key="1">
    <citation type="journal article" date="2020" name="Arch. Microbiol.">
        <title>Bradyrhizobium campsiandrae sp. nov., a nitrogen-fixing bacterial strain isolated from a native leguminous tree from the Amazon adapted to flooded conditions.</title>
        <authorList>
            <person name="Cabral Michel D."/>
            <person name="Martins da Costa E."/>
            <person name="Azarias Guimaraes A."/>
            <person name="Soares de Carvalho T."/>
            <person name="Santos de Castro Caputo P."/>
            <person name="Willems A."/>
            <person name="de Souza Moreira F.M."/>
        </authorList>
    </citation>
    <scope>NUCLEOTIDE SEQUENCE [LARGE SCALE GENOMIC DNA]</scope>
    <source>
        <strain evidence="2">INPA 384B</strain>
    </source>
</reference>
<dbReference type="EMBL" id="JAATTO010000009">
    <property type="protein sequence ID" value="MBC9978112.1"/>
    <property type="molecule type" value="Genomic_DNA"/>
</dbReference>
<comment type="caution">
    <text evidence="1">The sequence shown here is derived from an EMBL/GenBank/DDBJ whole genome shotgun (WGS) entry which is preliminary data.</text>
</comment>